<dbReference type="Pfam" id="PF00589">
    <property type="entry name" value="Phage_integrase"/>
    <property type="match status" value="1"/>
</dbReference>
<keyword evidence="4" id="KW-1185">Reference proteome</keyword>
<dbReference type="EMBL" id="JAAIII010000003">
    <property type="protein sequence ID" value="NMM93857.1"/>
    <property type="molecule type" value="Genomic_DNA"/>
</dbReference>
<accession>A0A7Y0HT86</accession>
<dbReference type="InterPro" id="IPR013762">
    <property type="entry name" value="Integrase-like_cat_sf"/>
</dbReference>
<gene>
    <name evidence="3" type="ORF">G1C95_1044</name>
</gene>
<dbReference type="SUPFAM" id="SSF56349">
    <property type="entry name" value="DNA breaking-rejoining enzymes"/>
    <property type="match status" value="1"/>
</dbReference>
<dbReference type="GO" id="GO:0015074">
    <property type="term" value="P:DNA integration"/>
    <property type="evidence" value="ECO:0007669"/>
    <property type="project" value="InterPro"/>
</dbReference>
<dbReference type="RefSeq" id="WP_169171911.1">
    <property type="nucleotide sequence ID" value="NZ_JAAIII010000003.1"/>
</dbReference>
<evidence type="ECO:0000256" key="1">
    <source>
        <dbReference type="ARBA" id="ARBA00023172"/>
    </source>
</evidence>
<protein>
    <submittedName>
        <fullName evidence="3">Site-specific recombinase, phage integrase family</fullName>
    </submittedName>
</protein>
<dbReference type="InterPro" id="IPR011010">
    <property type="entry name" value="DNA_brk_join_enz"/>
</dbReference>
<dbReference type="AlphaFoldDB" id="A0A7Y0HT86"/>
<name>A0A7Y0HT86_9BIFI</name>
<dbReference type="PANTHER" id="PTHR30349">
    <property type="entry name" value="PHAGE INTEGRASE-RELATED"/>
    <property type="match status" value="1"/>
</dbReference>
<dbReference type="PANTHER" id="PTHR30349:SF64">
    <property type="entry name" value="PROPHAGE INTEGRASE INTD-RELATED"/>
    <property type="match status" value="1"/>
</dbReference>
<organism evidence="3 4">
    <name type="scientific">Bifidobacterium oedipodis</name>
    <dbReference type="NCBI Taxonomy" id="2675322"/>
    <lineage>
        <taxon>Bacteria</taxon>
        <taxon>Bacillati</taxon>
        <taxon>Actinomycetota</taxon>
        <taxon>Actinomycetes</taxon>
        <taxon>Bifidobacteriales</taxon>
        <taxon>Bifidobacteriaceae</taxon>
        <taxon>Bifidobacterium</taxon>
    </lineage>
</organism>
<evidence type="ECO:0000259" key="2">
    <source>
        <dbReference type="PROSITE" id="PS51898"/>
    </source>
</evidence>
<dbReference type="CDD" id="cd01189">
    <property type="entry name" value="INT_ICEBs1_C_like"/>
    <property type="match status" value="1"/>
</dbReference>
<dbReference type="GO" id="GO:0003677">
    <property type="term" value="F:DNA binding"/>
    <property type="evidence" value="ECO:0007669"/>
    <property type="project" value="InterPro"/>
</dbReference>
<dbReference type="InterPro" id="IPR050090">
    <property type="entry name" value="Tyrosine_recombinase_XerCD"/>
</dbReference>
<evidence type="ECO:0000313" key="4">
    <source>
        <dbReference type="Proteomes" id="UP000532194"/>
    </source>
</evidence>
<sequence length="212" mass="24613">MLRKAHRWGLCQRDITGMVHAPKQPRHEPPILTNEQIRTLLQGFWGHELEAWLICALTLGLRREEGMGLEWEDIDLRSGKVRIRRALQWVNGHESLVPPKTELSRRTLILPRFAVQRLRQIKGKGRLIGALTPEMAARRYESWCKRHDLPYVPPMNLRTSWATSSLAAGVDVAVVSRMMGHSSITTTARYYLRPELDVLRQAQRQWEKTIIR</sequence>
<evidence type="ECO:0000313" key="3">
    <source>
        <dbReference type="EMBL" id="NMM93857.1"/>
    </source>
</evidence>
<dbReference type="Proteomes" id="UP000532194">
    <property type="component" value="Unassembled WGS sequence"/>
</dbReference>
<dbReference type="Gene3D" id="1.10.443.10">
    <property type="entry name" value="Intergrase catalytic core"/>
    <property type="match status" value="1"/>
</dbReference>
<reference evidence="3 4" key="1">
    <citation type="submission" date="2020-02" db="EMBL/GenBank/DDBJ databases">
        <title>Characterization of phylogenetic diversity of novel bifidobacterial species isolated in Czech ZOOs.</title>
        <authorList>
            <person name="Lugli G.A."/>
            <person name="Vera N.B."/>
            <person name="Ventura M."/>
        </authorList>
    </citation>
    <scope>NUCLEOTIDE SEQUENCE [LARGE SCALE GENOMIC DNA]</scope>
    <source>
        <strain evidence="3 4">DSM 109957</strain>
    </source>
</reference>
<comment type="caution">
    <text evidence="3">The sequence shown here is derived from an EMBL/GenBank/DDBJ whole genome shotgun (WGS) entry which is preliminary data.</text>
</comment>
<proteinExistence type="predicted"/>
<feature type="domain" description="Tyr recombinase" evidence="2">
    <location>
        <begin position="27"/>
        <end position="204"/>
    </location>
</feature>
<keyword evidence="1" id="KW-0233">DNA recombination</keyword>
<dbReference type="GO" id="GO:0006310">
    <property type="term" value="P:DNA recombination"/>
    <property type="evidence" value="ECO:0007669"/>
    <property type="project" value="UniProtKB-KW"/>
</dbReference>
<dbReference type="PROSITE" id="PS51898">
    <property type="entry name" value="TYR_RECOMBINASE"/>
    <property type="match status" value="1"/>
</dbReference>
<dbReference type="InterPro" id="IPR002104">
    <property type="entry name" value="Integrase_catalytic"/>
</dbReference>